<dbReference type="GO" id="GO:0050112">
    <property type="term" value="F:inositol 2-dehydrogenase (NAD+) activity"/>
    <property type="evidence" value="ECO:0007669"/>
    <property type="project" value="UniProtKB-EC"/>
</dbReference>
<gene>
    <name evidence="3" type="primary">iolG_12</name>
    <name evidence="3" type="ORF">ElP_42580</name>
</gene>
<dbReference type="InterPro" id="IPR000683">
    <property type="entry name" value="Gfo/Idh/MocA-like_OxRdtase_N"/>
</dbReference>
<feature type="domain" description="Gfo/Idh/MocA-like oxidoreductase N-terminal" evidence="1">
    <location>
        <begin position="38"/>
        <end position="174"/>
    </location>
</feature>
<dbReference type="RefSeq" id="WP_197446238.1">
    <property type="nucleotide sequence ID" value="NZ_CP036426.1"/>
</dbReference>
<dbReference type="Pfam" id="PF01408">
    <property type="entry name" value="GFO_IDH_MocA"/>
    <property type="match status" value="1"/>
</dbReference>
<name>A0A518H689_9BACT</name>
<dbReference type="Gene3D" id="3.30.360.10">
    <property type="entry name" value="Dihydrodipicolinate Reductase, domain 2"/>
    <property type="match status" value="1"/>
</dbReference>
<dbReference type="InterPro" id="IPR050463">
    <property type="entry name" value="Gfo/Idh/MocA_oxidrdct_glycsds"/>
</dbReference>
<dbReference type="KEGG" id="tpla:ElP_42580"/>
<feature type="domain" description="Gfo/Idh/MocA-like oxidoreductase bacterial type C-terminal" evidence="2">
    <location>
        <begin position="220"/>
        <end position="309"/>
    </location>
</feature>
<organism evidence="3 4">
    <name type="scientific">Tautonia plasticadhaerens</name>
    <dbReference type="NCBI Taxonomy" id="2527974"/>
    <lineage>
        <taxon>Bacteria</taxon>
        <taxon>Pseudomonadati</taxon>
        <taxon>Planctomycetota</taxon>
        <taxon>Planctomycetia</taxon>
        <taxon>Isosphaerales</taxon>
        <taxon>Isosphaeraceae</taxon>
        <taxon>Tautonia</taxon>
    </lineage>
</organism>
<proteinExistence type="predicted"/>
<evidence type="ECO:0000259" key="1">
    <source>
        <dbReference type="Pfam" id="PF01408"/>
    </source>
</evidence>
<evidence type="ECO:0000259" key="2">
    <source>
        <dbReference type="Pfam" id="PF19051"/>
    </source>
</evidence>
<accession>A0A518H689</accession>
<dbReference type="Pfam" id="PF19051">
    <property type="entry name" value="GFO_IDH_MocA_C2"/>
    <property type="match status" value="1"/>
</dbReference>
<dbReference type="Gene3D" id="3.40.50.720">
    <property type="entry name" value="NAD(P)-binding Rossmann-like Domain"/>
    <property type="match status" value="1"/>
</dbReference>
<evidence type="ECO:0000313" key="4">
    <source>
        <dbReference type="Proteomes" id="UP000317835"/>
    </source>
</evidence>
<dbReference type="SUPFAM" id="SSF51735">
    <property type="entry name" value="NAD(P)-binding Rossmann-fold domains"/>
    <property type="match status" value="1"/>
</dbReference>
<sequence>MRRRDFIRGGLVLATGGAVGPGLSARSYARVVGANERVNVAVIGAGGRGWRNLASISGREEQEFAGGRVTGTRVVALCDVDLRREGPRQPGAARAFDEFEDAAKYHDYRDMLDELDRDIDAVLVSTPNHHHAPASIMAMRRGKHVYCEKPGAHSVSEARAMSRVASERAVATQLGTQVHSSENYRRVVELIRHGAIGEVSACHLWLRSGWPATDRPAGTPPVPPDLQWDLWLGPAPERPYHPSYIPTRWHQWWDFGGGMLGNMGCHYVDLAFWTMELEVPSTVESDGPRPPHPESAPGWQHVRYTFDRGPGRPPFTLTWTHGPEPRGDLADYHLPDWAWGVFVGSEGQLLVSYPRHELLPERKFADYRRPTPSLPPSVGHHQEWINACRGKGRPSCHFGDSMRVTEAVLLGNVAYRSGRRLRWDASRLAIDDAPETESLLRRDYRPGWM</sequence>
<keyword evidence="4" id="KW-1185">Reference proteome</keyword>
<dbReference type="EC" id="1.1.1.18" evidence="3"/>
<reference evidence="3 4" key="1">
    <citation type="submission" date="2019-02" db="EMBL/GenBank/DDBJ databases">
        <title>Deep-cultivation of Planctomycetes and their phenomic and genomic characterization uncovers novel biology.</title>
        <authorList>
            <person name="Wiegand S."/>
            <person name="Jogler M."/>
            <person name="Boedeker C."/>
            <person name="Pinto D."/>
            <person name="Vollmers J."/>
            <person name="Rivas-Marin E."/>
            <person name="Kohn T."/>
            <person name="Peeters S.H."/>
            <person name="Heuer A."/>
            <person name="Rast P."/>
            <person name="Oberbeckmann S."/>
            <person name="Bunk B."/>
            <person name="Jeske O."/>
            <person name="Meyerdierks A."/>
            <person name="Storesund J.E."/>
            <person name="Kallscheuer N."/>
            <person name="Luecker S."/>
            <person name="Lage O.M."/>
            <person name="Pohl T."/>
            <person name="Merkel B.J."/>
            <person name="Hornburger P."/>
            <person name="Mueller R.-W."/>
            <person name="Bruemmer F."/>
            <person name="Labrenz M."/>
            <person name="Spormann A.M."/>
            <person name="Op den Camp H."/>
            <person name="Overmann J."/>
            <person name="Amann R."/>
            <person name="Jetten M.S.M."/>
            <person name="Mascher T."/>
            <person name="Medema M.H."/>
            <person name="Devos D.P."/>
            <person name="Kaster A.-K."/>
            <person name="Ovreas L."/>
            <person name="Rohde M."/>
            <person name="Galperin M.Y."/>
            <person name="Jogler C."/>
        </authorList>
    </citation>
    <scope>NUCLEOTIDE SEQUENCE [LARGE SCALE GENOMIC DNA]</scope>
    <source>
        <strain evidence="3 4">ElP</strain>
    </source>
</reference>
<dbReference type="InterPro" id="IPR043906">
    <property type="entry name" value="Gfo/Idh/MocA_OxRdtase_bact_C"/>
</dbReference>
<dbReference type="InterPro" id="IPR036291">
    <property type="entry name" value="NAD(P)-bd_dom_sf"/>
</dbReference>
<protein>
    <submittedName>
        <fullName evidence="3">Inositol 2-dehydrogenase</fullName>
        <ecNumber evidence="3">1.1.1.18</ecNumber>
    </submittedName>
</protein>
<dbReference type="SUPFAM" id="SSF55347">
    <property type="entry name" value="Glyceraldehyde-3-phosphate dehydrogenase-like, C-terminal domain"/>
    <property type="match status" value="1"/>
</dbReference>
<dbReference type="EMBL" id="CP036426">
    <property type="protein sequence ID" value="QDV36338.1"/>
    <property type="molecule type" value="Genomic_DNA"/>
</dbReference>
<dbReference type="Proteomes" id="UP000317835">
    <property type="component" value="Chromosome"/>
</dbReference>
<dbReference type="PANTHER" id="PTHR43818">
    <property type="entry name" value="BCDNA.GH03377"/>
    <property type="match status" value="1"/>
</dbReference>
<keyword evidence="3" id="KW-0560">Oxidoreductase</keyword>
<dbReference type="PANTHER" id="PTHR43818:SF10">
    <property type="entry name" value="NADH-DEPENDENT DEHYDROGENASE-RELATED"/>
    <property type="match status" value="1"/>
</dbReference>
<evidence type="ECO:0000313" key="3">
    <source>
        <dbReference type="EMBL" id="QDV36338.1"/>
    </source>
</evidence>
<dbReference type="GO" id="GO:0000166">
    <property type="term" value="F:nucleotide binding"/>
    <property type="evidence" value="ECO:0007669"/>
    <property type="project" value="InterPro"/>
</dbReference>
<dbReference type="AlphaFoldDB" id="A0A518H689"/>